<accession>A0A7K1GJW9</accession>
<proteinExistence type="predicted"/>
<keyword evidence="3" id="KW-1185">Reference proteome</keyword>
<protein>
    <submittedName>
        <fullName evidence="2">Uncharacterized protein</fullName>
    </submittedName>
</protein>
<dbReference type="AlphaFoldDB" id="A0A7K1GJW9"/>
<keyword evidence="1" id="KW-0812">Transmembrane</keyword>
<keyword evidence="1" id="KW-0472">Membrane</keyword>
<gene>
    <name evidence="2" type="ORF">GJV77_04400</name>
</gene>
<organism evidence="2 3">
    <name type="scientific">Myroides pelagicus</name>
    <dbReference type="NCBI Taxonomy" id="270914"/>
    <lineage>
        <taxon>Bacteria</taxon>
        <taxon>Pseudomonadati</taxon>
        <taxon>Bacteroidota</taxon>
        <taxon>Flavobacteriia</taxon>
        <taxon>Flavobacteriales</taxon>
        <taxon>Flavobacteriaceae</taxon>
        <taxon>Myroides</taxon>
    </lineage>
</organism>
<reference evidence="2 3" key="1">
    <citation type="journal article" date="2006" name="Int. J. Syst. Evol. Microbiol.">
        <title>Myroides pelagicus sp. nov., isolated from seawater in Thailand.</title>
        <authorList>
            <person name="Yoon J."/>
            <person name="Maneerat S."/>
            <person name="Kawai F."/>
            <person name="Yokota A."/>
        </authorList>
    </citation>
    <scope>NUCLEOTIDE SEQUENCE [LARGE SCALE GENOMIC DNA]</scope>
    <source>
        <strain evidence="2 3">SM1T</strain>
    </source>
</reference>
<feature type="transmembrane region" description="Helical" evidence="1">
    <location>
        <begin position="6"/>
        <end position="27"/>
    </location>
</feature>
<comment type="caution">
    <text evidence="2">The sequence shown here is derived from an EMBL/GenBank/DDBJ whole genome shotgun (WGS) entry which is preliminary data.</text>
</comment>
<dbReference type="Pfam" id="PF25589">
    <property type="entry name" value="DUF7935"/>
    <property type="match status" value="1"/>
</dbReference>
<keyword evidence="1" id="KW-1133">Transmembrane helix</keyword>
<evidence type="ECO:0000313" key="2">
    <source>
        <dbReference type="EMBL" id="MTH29161.1"/>
    </source>
</evidence>
<evidence type="ECO:0000313" key="3">
    <source>
        <dbReference type="Proteomes" id="UP000488936"/>
    </source>
</evidence>
<dbReference type="Proteomes" id="UP000488936">
    <property type="component" value="Unassembled WGS sequence"/>
</dbReference>
<dbReference type="OrthoDB" id="1493032at2"/>
<name>A0A7K1GJW9_9FLAO</name>
<dbReference type="EMBL" id="WMJY01000006">
    <property type="protein sequence ID" value="MTH29161.1"/>
    <property type="molecule type" value="Genomic_DNA"/>
</dbReference>
<dbReference type="InterPro" id="IPR057695">
    <property type="entry name" value="DUF7935"/>
</dbReference>
<evidence type="ECO:0000256" key="1">
    <source>
        <dbReference type="SAM" id="Phobius"/>
    </source>
</evidence>
<dbReference type="RefSeq" id="WP_155035139.1">
    <property type="nucleotide sequence ID" value="NZ_JAYMMG010000012.1"/>
</dbReference>
<sequence length="176" mass="20296">MNTEFILQLIAYTIPALVVSALSYIYFNAILKRQSQRDKFIIDNLKGQQKIDTTALRLQALERLTLFIERIDLQKLLLRIPLNTEDSQLYSLGLIQNITQEYEYNLSQQVYISEELWELINKHKNSILTAVQNTTNRPGVINATQLQKQLIEESSILTQSTAFCLSAIKSEAKQYL</sequence>